<reference evidence="6 7" key="1">
    <citation type="journal article" date="2019" name="Nat. Plants">
        <title>Stout camphor tree genome fills gaps in understanding of flowering plant genome evolution.</title>
        <authorList>
            <person name="Chaw S.M."/>
            <person name="Liu Y.C."/>
            <person name="Wu Y.W."/>
            <person name="Wang H.Y."/>
            <person name="Lin C.I."/>
            <person name="Wu C.S."/>
            <person name="Ke H.M."/>
            <person name="Chang L.Y."/>
            <person name="Hsu C.Y."/>
            <person name="Yang H.T."/>
            <person name="Sudianto E."/>
            <person name="Hsu M.H."/>
            <person name="Wu K.P."/>
            <person name="Wang L.N."/>
            <person name="Leebens-Mack J.H."/>
            <person name="Tsai I.J."/>
        </authorList>
    </citation>
    <scope>NUCLEOTIDE SEQUENCE [LARGE SCALE GENOMIC DNA]</scope>
    <source>
        <strain evidence="7">cv. Chaw 1501</strain>
        <tissue evidence="6">Young leaves</tissue>
    </source>
</reference>
<dbReference type="PANTHER" id="PTHR22835:SF588">
    <property type="entry name" value="ALPHA-L-FUCOSIDASE 3"/>
    <property type="match status" value="1"/>
</dbReference>
<evidence type="ECO:0000256" key="4">
    <source>
        <dbReference type="ARBA" id="ARBA00023180"/>
    </source>
</evidence>
<dbReference type="GO" id="GO:0016788">
    <property type="term" value="F:hydrolase activity, acting on ester bonds"/>
    <property type="evidence" value="ECO:0007669"/>
    <property type="project" value="InterPro"/>
</dbReference>
<accession>A0A3S4N9Y7</accession>
<evidence type="ECO:0000313" key="7">
    <source>
        <dbReference type="Proteomes" id="UP000283530"/>
    </source>
</evidence>
<evidence type="ECO:0000256" key="5">
    <source>
        <dbReference type="SAM" id="SignalP"/>
    </source>
</evidence>
<keyword evidence="2 5" id="KW-0732">Signal</keyword>
<dbReference type="Pfam" id="PF00657">
    <property type="entry name" value="Lipase_GDSL"/>
    <property type="match status" value="1"/>
</dbReference>
<evidence type="ECO:0000256" key="1">
    <source>
        <dbReference type="ARBA" id="ARBA00008668"/>
    </source>
</evidence>
<dbReference type="InterPro" id="IPR035669">
    <property type="entry name" value="SGNH_plant_lipase-like"/>
</dbReference>
<dbReference type="Gene3D" id="3.40.50.1110">
    <property type="entry name" value="SGNH hydrolase"/>
    <property type="match status" value="1"/>
</dbReference>
<evidence type="ECO:0000256" key="3">
    <source>
        <dbReference type="ARBA" id="ARBA00022801"/>
    </source>
</evidence>
<feature type="signal peptide" evidence="5">
    <location>
        <begin position="1"/>
        <end position="24"/>
    </location>
</feature>
<dbReference type="InterPro" id="IPR001087">
    <property type="entry name" value="GDSL"/>
</dbReference>
<comment type="caution">
    <text evidence="6">The sequence shown here is derived from an EMBL/GenBank/DDBJ whole genome shotgun (WGS) entry which is preliminary data.</text>
</comment>
<dbReference type="OrthoDB" id="1600564at2759"/>
<keyword evidence="7" id="KW-1185">Reference proteome</keyword>
<dbReference type="EMBL" id="QPKB01000001">
    <property type="protein sequence ID" value="RWR74450.1"/>
    <property type="molecule type" value="Genomic_DNA"/>
</dbReference>
<dbReference type="PANTHER" id="PTHR22835">
    <property type="entry name" value="ZINC FINGER FYVE DOMAIN CONTAINING PROTEIN"/>
    <property type="match status" value="1"/>
</dbReference>
<dbReference type="Proteomes" id="UP000283530">
    <property type="component" value="Unassembled WGS sequence"/>
</dbReference>
<dbReference type="AlphaFoldDB" id="A0A3S4N9Y7"/>
<name>A0A3S4N9Y7_9MAGN</name>
<gene>
    <name evidence="6" type="ORF">CKAN_00277900</name>
</gene>
<organism evidence="6 7">
    <name type="scientific">Cinnamomum micranthum f. kanehirae</name>
    <dbReference type="NCBI Taxonomy" id="337451"/>
    <lineage>
        <taxon>Eukaryota</taxon>
        <taxon>Viridiplantae</taxon>
        <taxon>Streptophyta</taxon>
        <taxon>Embryophyta</taxon>
        <taxon>Tracheophyta</taxon>
        <taxon>Spermatophyta</taxon>
        <taxon>Magnoliopsida</taxon>
        <taxon>Magnoliidae</taxon>
        <taxon>Laurales</taxon>
        <taxon>Lauraceae</taxon>
        <taxon>Cinnamomum</taxon>
    </lineage>
</organism>
<dbReference type="STRING" id="337451.A0A3S4N9Y7"/>
<keyword evidence="4" id="KW-0325">Glycoprotein</keyword>
<feature type="chain" id="PRO_5018702779" evidence="5">
    <location>
        <begin position="25"/>
        <end position="378"/>
    </location>
</feature>
<evidence type="ECO:0000313" key="6">
    <source>
        <dbReference type="EMBL" id="RWR74450.1"/>
    </source>
</evidence>
<evidence type="ECO:0000256" key="2">
    <source>
        <dbReference type="ARBA" id="ARBA00022729"/>
    </source>
</evidence>
<sequence length="378" mass="41951">MDSHQYKVLYIGILLATLTIPCFSADCNFPAIFNFGDSNSDTGGWSAGFGRAGSPAGETYFHYPAGRYCDGRLIVDFIAQSLGLHTLHSYLDAVEFNSSHGINFATAGSTIRRPNTTGFSPFSLDVQFSQYSQFRTRYKEAAKKEIFEGLLPKEEYFSEGLYTFDIGQNDLTSGFFGGMTADEVKAAVPDILNQFSNIVKNIYWQGGRSFWIHNTGPFGCLAYVLDKIPLRTPEVDKYGCGNPFNSVAQYFNEKLKKVVVQLRKDLPMAALTYVDIYSLKYTMISQASKFGFKEPLVACCGHGGKYNYNDKVGCGGYIYVNGTAVLIGKSCEDPSVKINWDGVHYTEAANKWVFDRIVDGSFSDPPIPIKMACNREAH</sequence>
<dbReference type="InterPro" id="IPR036514">
    <property type="entry name" value="SGNH_hydro_sf"/>
</dbReference>
<keyword evidence="3" id="KW-0378">Hydrolase</keyword>
<dbReference type="CDD" id="cd01837">
    <property type="entry name" value="SGNH_plant_lipase_like"/>
    <property type="match status" value="1"/>
</dbReference>
<proteinExistence type="inferred from homology"/>
<protein>
    <submittedName>
        <fullName evidence="6">GDSL esterase/lipase-like protein</fullName>
    </submittedName>
</protein>
<comment type="similarity">
    <text evidence="1">Belongs to the 'GDSL' lipolytic enzyme family.</text>
</comment>